<dbReference type="GO" id="GO:0016491">
    <property type="term" value="F:oxidoreductase activity"/>
    <property type="evidence" value="ECO:0007669"/>
    <property type="project" value="InterPro"/>
</dbReference>
<evidence type="ECO:0000313" key="4">
    <source>
        <dbReference type="Proteomes" id="UP000028501"/>
    </source>
</evidence>
<reference evidence="3 4" key="1">
    <citation type="submission" date="2013-07" db="EMBL/GenBank/DDBJ databases">
        <title>Genome of Archaeoglobus fulgidus.</title>
        <authorList>
            <person name="Fiebig A."/>
            <person name="Birkeland N.-K."/>
        </authorList>
    </citation>
    <scope>NUCLEOTIDE SEQUENCE [LARGE SCALE GENOMIC DNA]</scope>
    <source>
        <strain evidence="3 4">DSM 8774</strain>
    </source>
</reference>
<dbReference type="GO" id="GO:0046872">
    <property type="term" value="F:metal ion binding"/>
    <property type="evidence" value="ECO:0007669"/>
    <property type="project" value="InterPro"/>
</dbReference>
<evidence type="ECO:0000256" key="1">
    <source>
        <dbReference type="SAM" id="Coils"/>
    </source>
</evidence>
<organism evidence="3 4">
    <name type="scientific">Archaeoglobus fulgidus DSM 8774</name>
    <dbReference type="NCBI Taxonomy" id="1344584"/>
    <lineage>
        <taxon>Archaea</taxon>
        <taxon>Methanobacteriati</taxon>
        <taxon>Methanobacteriota</taxon>
        <taxon>Archaeoglobi</taxon>
        <taxon>Archaeoglobales</taxon>
        <taxon>Archaeoglobaceae</taxon>
        <taxon>Archaeoglobus</taxon>
    </lineage>
</organism>
<keyword evidence="1" id="KW-0175">Coiled coil</keyword>
<proteinExistence type="predicted"/>
<feature type="coiled-coil region" evidence="1">
    <location>
        <begin position="7"/>
        <end position="34"/>
    </location>
</feature>
<protein>
    <submittedName>
        <fullName evidence="3">Rubrerythrin</fullName>
    </submittedName>
</protein>
<dbReference type="SMR" id="A0A075WHH7"/>
<dbReference type="AlphaFoldDB" id="A0A075WHH7"/>
<dbReference type="HOGENOM" id="CLU_2893022_0_0_2"/>
<dbReference type="InterPro" id="IPR012347">
    <property type="entry name" value="Ferritin-like"/>
</dbReference>
<evidence type="ECO:0000259" key="2">
    <source>
        <dbReference type="Pfam" id="PF02915"/>
    </source>
</evidence>
<evidence type="ECO:0000313" key="3">
    <source>
        <dbReference type="EMBL" id="AIG99247.1"/>
    </source>
</evidence>
<dbReference type="EMBL" id="CP006577">
    <property type="protein sequence ID" value="AIG99247.1"/>
    <property type="molecule type" value="Genomic_DNA"/>
</dbReference>
<dbReference type="InterPro" id="IPR009078">
    <property type="entry name" value="Ferritin-like_SF"/>
</dbReference>
<name>A0A075WHH7_ARCFL</name>
<dbReference type="RefSeq" id="WP_010879729.1">
    <property type="nucleotide sequence ID" value="NZ_CP006577.1"/>
</dbReference>
<dbReference type="Gene3D" id="1.20.1260.10">
    <property type="match status" value="1"/>
</dbReference>
<dbReference type="InterPro" id="IPR003251">
    <property type="entry name" value="Rr_diiron-bd_dom"/>
</dbReference>
<feature type="domain" description="Rubrerythrin diiron-binding" evidence="2">
    <location>
        <begin position="5"/>
        <end position="58"/>
    </location>
</feature>
<accession>A0A075WHH7</accession>
<dbReference type="GeneID" id="24796002"/>
<dbReference type="Proteomes" id="UP000028501">
    <property type="component" value="Chromosome"/>
</dbReference>
<sequence length="63" mass="7571">MSPEEILQKAIEMEREAIETYAEMKREADRETAELLDFLISQEREHIKLLNDRLKVVRLLKKE</sequence>
<dbReference type="KEGG" id="afg:AFULGI_00025330"/>
<gene>
    <name evidence="3" type="ORF">AFULGI_00025330</name>
</gene>
<dbReference type="Pfam" id="PF02915">
    <property type="entry name" value="Rubrerythrin"/>
    <property type="match status" value="1"/>
</dbReference>
<dbReference type="SUPFAM" id="SSF47240">
    <property type="entry name" value="Ferritin-like"/>
    <property type="match status" value="1"/>
</dbReference>